<evidence type="ECO:0000256" key="4">
    <source>
        <dbReference type="ARBA" id="ARBA00022723"/>
    </source>
</evidence>
<dbReference type="InterPro" id="IPR050121">
    <property type="entry name" value="Cytochrome_P450_monoxygenase"/>
</dbReference>
<reference evidence="10" key="1">
    <citation type="submission" date="2014-06" db="EMBL/GenBank/DDBJ databases">
        <title>The genome sequence of Trichoderma harzianum T6776.</title>
        <authorList>
            <person name="Baroncelli R."/>
            <person name="Vannacci G."/>
        </authorList>
    </citation>
    <scope>NUCLEOTIDE SEQUENCE [LARGE SCALE GENOMIC DNA]</scope>
    <source>
        <strain evidence="10">T6776</strain>
    </source>
</reference>
<dbReference type="PROSITE" id="PS00086">
    <property type="entry name" value="CYTOCHROME_P450"/>
    <property type="match status" value="1"/>
</dbReference>
<dbReference type="PRINTS" id="PR00465">
    <property type="entry name" value="EP450IV"/>
</dbReference>
<dbReference type="PRINTS" id="PR00385">
    <property type="entry name" value="P450"/>
</dbReference>
<dbReference type="EMBL" id="JOKZ01000041">
    <property type="protein sequence ID" value="KKP05781.1"/>
    <property type="molecule type" value="Genomic_DNA"/>
</dbReference>
<dbReference type="OMA" id="CALDYVI"/>
<evidence type="ECO:0000256" key="6">
    <source>
        <dbReference type="ARBA" id="ARBA00023033"/>
    </source>
</evidence>
<dbReference type="InterPro" id="IPR001128">
    <property type="entry name" value="Cyt_P450"/>
</dbReference>
<dbReference type="InterPro" id="IPR002403">
    <property type="entry name" value="Cyt_P450_E_grp-IV"/>
</dbReference>
<comment type="caution">
    <text evidence="10">The sequence shown here is derived from an EMBL/GenBank/DDBJ whole genome shotgun (WGS) entry which is preliminary data.</text>
</comment>
<keyword evidence="9" id="KW-0812">Transmembrane</keyword>
<dbReference type="GO" id="GO:0016705">
    <property type="term" value="F:oxidoreductase activity, acting on paired donors, with incorporation or reduction of molecular oxygen"/>
    <property type="evidence" value="ECO:0007669"/>
    <property type="project" value="InterPro"/>
</dbReference>
<evidence type="ECO:0000256" key="3">
    <source>
        <dbReference type="ARBA" id="ARBA00022617"/>
    </source>
</evidence>
<comment type="similarity">
    <text evidence="2 8">Belongs to the cytochrome P450 family.</text>
</comment>
<sequence length="598" mass="68028">MNMAEASRGGLFGSWGISPSLPIVLVGICVLLYRLYIRHFPKPIPGNIPYNKQSAGRLIGDSLEIRRYQKAGDFRRFFHDHNTKLNTSISQVFMFPYPKPFVLLTDFREAYDILSKRHRDFDRSKRNADIFGTIGTNFHLAMQTRDPRFKGNKELVRDLMAPAFLNEVSAVHIYDIATVLVDMWSYKVAQAVGRPFSAYEDLHCVALDIILAAAFGIPLEQSTTQKQYEFLQLQPSKIKSAGSKDDPVTYDRTPIAESRTALMKVTETVVVGYKSPFPRLHHWILRNTIWRRDFALKEEFITDEINKGVERLTSDNKQENRMRCAMDMMLLREFGYAKKEGRKPNINSPRMRDELFGYVATGHDTSSTTLSWITKFLADNQSAQAKLRRQIRTAFAEAHAEKRQPTVMEIIEKPAPFLDAFLEECLRMTKTIPTILRETLTDVTILGHLVPKGTSIMMYNHGPGGQLKSGFNIPEAVRSDTSQASKDRVGEWNTEDISQFRPERWLQRTAEAKSDGEGGAEFEGIEYNANSGPFLTFGGGPRGCFGKKLAYMELRIVMAMLVWNFEFQPCPAELSSYEGIDAATVVPKQCYVRLKHLL</sequence>
<keyword evidence="9" id="KW-1133">Transmembrane helix</keyword>
<feature type="binding site" description="axial binding residue" evidence="7">
    <location>
        <position position="544"/>
    </location>
    <ligand>
        <name>heme</name>
        <dbReference type="ChEBI" id="CHEBI:30413"/>
    </ligand>
    <ligandPart>
        <name>Fe</name>
        <dbReference type="ChEBI" id="CHEBI:18248"/>
    </ligandPart>
</feature>
<dbReference type="InterPro" id="IPR017972">
    <property type="entry name" value="Cyt_P450_CS"/>
</dbReference>
<organism evidence="10 11">
    <name type="scientific">Trichoderma harzianum</name>
    <name type="common">Hypocrea lixii</name>
    <dbReference type="NCBI Taxonomy" id="5544"/>
    <lineage>
        <taxon>Eukaryota</taxon>
        <taxon>Fungi</taxon>
        <taxon>Dikarya</taxon>
        <taxon>Ascomycota</taxon>
        <taxon>Pezizomycotina</taxon>
        <taxon>Sordariomycetes</taxon>
        <taxon>Hypocreomycetidae</taxon>
        <taxon>Hypocreales</taxon>
        <taxon>Hypocreaceae</taxon>
        <taxon>Trichoderma</taxon>
    </lineage>
</organism>
<evidence type="ECO:0000256" key="9">
    <source>
        <dbReference type="SAM" id="Phobius"/>
    </source>
</evidence>
<dbReference type="Pfam" id="PF00067">
    <property type="entry name" value="p450"/>
    <property type="match status" value="2"/>
</dbReference>
<dbReference type="GO" id="GO:0004497">
    <property type="term" value="F:monooxygenase activity"/>
    <property type="evidence" value="ECO:0007669"/>
    <property type="project" value="UniProtKB-KW"/>
</dbReference>
<dbReference type="Proteomes" id="UP000034112">
    <property type="component" value="Unassembled WGS sequence"/>
</dbReference>
<evidence type="ECO:0000313" key="11">
    <source>
        <dbReference type="Proteomes" id="UP000034112"/>
    </source>
</evidence>
<keyword evidence="5 7" id="KW-0408">Iron</keyword>
<keyword evidence="4 7" id="KW-0479">Metal-binding</keyword>
<dbReference type="AlphaFoldDB" id="A0A0F9XLX4"/>
<keyword evidence="8" id="KW-0560">Oxidoreductase</keyword>
<dbReference type="SUPFAM" id="SSF48264">
    <property type="entry name" value="Cytochrome P450"/>
    <property type="match status" value="1"/>
</dbReference>
<dbReference type="Gene3D" id="1.10.630.10">
    <property type="entry name" value="Cytochrome P450"/>
    <property type="match status" value="1"/>
</dbReference>
<protein>
    <submittedName>
        <fullName evidence="10">Cytochrome P450 monooxygenase</fullName>
    </submittedName>
</protein>
<gene>
    <name evidence="10" type="ORF">THAR02_02155</name>
</gene>
<dbReference type="InterPro" id="IPR036396">
    <property type="entry name" value="Cyt_P450_sf"/>
</dbReference>
<dbReference type="GO" id="GO:0020037">
    <property type="term" value="F:heme binding"/>
    <property type="evidence" value="ECO:0007669"/>
    <property type="project" value="InterPro"/>
</dbReference>
<evidence type="ECO:0000256" key="5">
    <source>
        <dbReference type="ARBA" id="ARBA00023004"/>
    </source>
</evidence>
<evidence type="ECO:0000256" key="7">
    <source>
        <dbReference type="PIRSR" id="PIRSR602403-1"/>
    </source>
</evidence>
<proteinExistence type="inferred from homology"/>
<dbReference type="PANTHER" id="PTHR24305:SF232">
    <property type="entry name" value="P450, PUTATIVE (EUROFUNG)-RELATED"/>
    <property type="match status" value="1"/>
</dbReference>
<evidence type="ECO:0000313" key="10">
    <source>
        <dbReference type="EMBL" id="KKP05781.1"/>
    </source>
</evidence>
<dbReference type="OrthoDB" id="1470350at2759"/>
<dbReference type="PANTHER" id="PTHR24305">
    <property type="entry name" value="CYTOCHROME P450"/>
    <property type="match status" value="1"/>
</dbReference>
<dbReference type="GO" id="GO:0005506">
    <property type="term" value="F:iron ion binding"/>
    <property type="evidence" value="ECO:0007669"/>
    <property type="project" value="InterPro"/>
</dbReference>
<keyword evidence="9" id="KW-0472">Membrane</keyword>
<keyword evidence="3 7" id="KW-0349">Heme</keyword>
<evidence type="ECO:0000256" key="2">
    <source>
        <dbReference type="ARBA" id="ARBA00010617"/>
    </source>
</evidence>
<evidence type="ECO:0000256" key="1">
    <source>
        <dbReference type="ARBA" id="ARBA00001971"/>
    </source>
</evidence>
<feature type="transmembrane region" description="Helical" evidence="9">
    <location>
        <begin position="12"/>
        <end position="33"/>
    </location>
</feature>
<accession>A0A0F9XLX4</accession>
<comment type="cofactor">
    <cofactor evidence="1 7">
        <name>heme</name>
        <dbReference type="ChEBI" id="CHEBI:30413"/>
    </cofactor>
</comment>
<keyword evidence="6 8" id="KW-0503">Monooxygenase</keyword>
<name>A0A0F9XLX4_TRIHA</name>
<evidence type="ECO:0000256" key="8">
    <source>
        <dbReference type="RuleBase" id="RU000461"/>
    </source>
</evidence>